<dbReference type="InterPro" id="IPR036086">
    <property type="entry name" value="ParB/Sulfiredoxin_sf"/>
</dbReference>
<feature type="coiled-coil region" evidence="1">
    <location>
        <begin position="40"/>
        <end position="67"/>
    </location>
</feature>
<protein>
    <recommendedName>
        <fullName evidence="2">ParB-like N-terminal domain-containing protein</fullName>
    </recommendedName>
</protein>
<evidence type="ECO:0000313" key="3">
    <source>
        <dbReference type="EMBL" id="GBU04905.1"/>
    </source>
</evidence>
<accession>A0ABQ0QWU9</accession>
<evidence type="ECO:0000313" key="4">
    <source>
        <dbReference type="Proteomes" id="UP000702954"/>
    </source>
</evidence>
<name>A0ABQ0QWU9_9FIRM</name>
<dbReference type="EMBL" id="BHEO01000005">
    <property type="protein sequence ID" value="GBU04905.1"/>
    <property type="molecule type" value="Genomic_DNA"/>
</dbReference>
<evidence type="ECO:0000256" key="1">
    <source>
        <dbReference type="SAM" id="Coils"/>
    </source>
</evidence>
<comment type="caution">
    <text evidence="3">The sequence shown here is derived from an EMBL/GenBank/DDBJ whole genome shotgun (WGS) entry which is preliminary data.</text>
</comment>
<feature type="domain" description="ParB-like N-terminal" evidence="2">
    <location>
        <begin position="24"/>
        <end position="132"/>
    </location>
</feature>
<gene>
    <name evidence="3" type="ORF">FAEUMB_14460</name>
</gene>
<proteinExistence type="predicted"/>
<evidence type="ECO:0000259" key="2">
    <source>
        <dbReference type="SMART" id="SM00470"/>
    </source>
</evidence>
<sequence length="148" mass="17192">MAKISNIFKEEPKKAELHPRRVTRWIHYTKLTDNPAQYRYGKTAEEKEALKESVRQKEEALADLIEADGEVLQDLLVRKINTDEYEIIAGHHRKNACRILVEERGLEQYAMLPCIVKEFSDIRAQFSCYSSNGYAKKQNTKSCASWKV</sequence>
<dbReference type="Pfam" id="PF02195">
    <property type="entry name" value="ParB_N"/>
    <property type="match status" value="1"/>
</dbReference>
<dbReference type="SUPFAM" id="SSF110849">
    <property type="entry name" value="ParB/Sulfiredoxin"/>
    <property type="match status" value="1"/>
</dbReference>
<dbReference type="Gene3D" id="3.90.1530.10">
    <property type="entry name" value="Conserved hypothetical protein from pyrococcus furiosus pfu- 392566-001, ParB domain"/>
    <property type="match status" value="1"/>
</dbReference>
<keyword evidence="4" id="KW-1185">Reference proteome</keyword>
<reference evidence="3 4" key="1">
    <citation type="journal article" date="2018" name="Int. J. Syst. Evol. Microbiol.">
        <title>Draft Genome Sequence of Faecalimonas umbilicata JCM 30896T, an Acetate-Producing Bacterium Isolated from Human Feces.</title>
        <authorList>
            <person name="Sakamoto M."/>
            <person name="Ikeyama N."/>
            <person name="Yuki M."/>
            <person name="Ohkuma M."/>
        </authorList>
    </citation>
    <scope>NUCLEOTIDE SEQUENCE [LARGE SCALE GENOMIC DNA]</scope>
    <source>
        <strain evidence="3 4">EGH7</strain>
    </source>
</reference>
<organism evidence="3 4">
    <name type="scientific">Faecalimonas umbilicata</name>
    <dbReference type="NCBI Taxonomy" id="1912855"/>
    <lineage>
        <taxon>Bacteria</taxon>
        <taxon>Bacillati</taxon>
        <taxon>Bacillota</taxon>
        <taxon>Clostridia</taxon>
        <taxon>Lachnospirales</taxon>
        <taxon>Lachnospiraceae</taxon>
        <taxon>Faecalimonas</taxon>
    </lineage>
</organism>
<keyword evidence="1" id="KW-0175">Coiled coil</keyword>
<dbReference type="RefSeq" id="WP_116441595.1">
    <property type="nucleotide sequence ID" value="NZ_BHEO01000005.1"/>
</dbReference>
<dbReference type="Proteomes" id="UP000702954">
    <property type="component" value="Unassembled WGS sequence"/>
</dbReference>
<dbReference type="SMART" id="SM00470">
    <property type="entry name" value="ParB"/>
    <property type="match status" value="1"/>
</dbReference>
<dbReference type="InterPro" id="IPR003115">
    <property type="entry name" value="ParB_N"/>
</dbReference>